<dbReference type="InterPro" id="IPR046426">
    <property type="entry name" value="DAXX_histone-bd_sf"/>
</dbReference>
<feature type="compositionally biased region" description="Low complexity" evidence="10">
    <location>
        <begin position="1069"/>
        <end position="1085"/>
    </location>
</feature>
<keyword evidence="8" id="KW-0143">Chaperone</keyword>
<dbReference type="AlphaFoldDB" id="B4JQ76"/>
<dbReference type="OrthoDB" id="7492809at2759"/>
<feature type="compositionally biased region" description="Low complexity" evidence="10">
    <location>
        <begin position="952"/>
        <end position="974"/>
    </location>
</feature>
<evidence type="ECO:0000313" key="12">
    <source>
        <dbReference type="EMBL" id="EDV99056.1"/>
    </source>
</evidence>
<feature type="region of interest" description="Disordered" evidence="10">
    <location>
        <begin position="461"/>
        <end position="480"/>
    </location>
</feature>
<dbReference type="GO" id="GO:0050681">
    <property type="term" value="F:nuclear androgen receptor binding"/>
    <property type="evidence" value="ECO:0007669"/>
    <property type="project" value="TreeGrafter"/>
</dbReference>
<evidence type="ECO:0000256" key="7">
    <source>
        <dbReference type="ARBA" id="ARBA00023054"/>
    </source>
</evidence>
<feature type="compositionally biased region" description="Low complexity" evidence="10">
    <location>
        <begin position="62"/>
        <end position="83"/>
    </location>
</feature>
<feature type="region of interest" description="Disordered" evidence="10">
    <location>
        <begin position="233"/>
        <end position="260"/>
    </location>
</feature>
<dbReference type="InterPro" id="IPR038298">
    <property type="entry name" value="Daxx_N_sf"/>
</dbReference>
<feature type="compositionally biased region" description="Polar residues" evidence="10">
    <location>
        <begin position="1144"/>
        <end position="1161"/>
    </location>
</feature>
<evidence type="ECO:0000256" key="1">
    <source>
        <dbReference type="ARBA" id="ARBA00004123"/>
    </source>
</evidence>
<feature type="region of interest" description="Disordered" evidence="10">
    <location>
        <begin position="310"/>
        <end position="361"/>
    </location>
</feature>
<dbReference type="GO" id="GO:0005829">
    <property type="term" value="C:cytosol"/>
    <property type="evidence" value="ECO:0007669"/>
    <property type="project" value="EnsemblMetazoa"/>
</dbReference>
<dbReference type="InParanoid" id="B4JQ76"/>
<evidence type="ECO:0000256" key="8">
    <source>
        <dbReference type="ARBA" id="ARBA00023186"/>
    </source>
</evidence>
<feature type="compositionally biased region" description="Low complexity" evidence="10">
    <location>
        <begin position="135"/>
        <end position="147"/>
    </location>
</feature>
<dbReference type="GO" id="GO:0005694">
    <property type="term" value="C:chromosome"/>
    <property type="evidence" value="ECO:0007669"/>
    <property type="project" value="UniProtKB-SubCell"/>
</dbReference>
<evidence type="ECO:0000256" key="6">
    <source>
        <dbReference type="ARBA" id="ARBA00022703"/>
    </source>
</evidence>
<dbReference type="PANTHER" id="PTHR12766:SF7">
    <property type="entry name" value="DEATH DOMAIN-ASSOCIATED PROTEIN 6"/>
    <property type="match status" value="1"/>
</dbReference>
<evidence type="ECO:0000256" key="9">
    <source>
        <dbReference type="ARBA" id="ARBA00023242"/>
    </source>
</evidence>
<dbReference type="OMA" id="QIPKVFV"/>
<feature type="region of interest" description="Disordered" evidence="10">
    <location>
        <begin position="120"/>
        <end position="147"/>
    </location>
</feature>
<feature type="region of interest" description="Disordered" evidence="10">
    <location>
        <begin position="1144"/>
        <end position="1175"/>
    </location>
</feature>
<dbReference type="FunCoup" id="B4JQ76">
    <property type="interactions" value="576"/>
</dbReference>
<feature type="domain" description="Daxx histone-binding" evidence="11">
    <location>
        <begin position="852"/>
        <end position="932"/>
    </location>
</feature>
<dbReference type="GO" id="GO:0042393">
    <property type="term" value="F:histone binding"/>
    <property type="evidence" value="ECO:0007669"/>
    <property type="project" value="InterPro"/>
</dbReference>
<keyword evidence="7" id="KW-0175">Coiled coil</keyword>
<dbReference type="PANTHER" id="PTHR12766">
    <property type="entry name" value="DEATH DOMAIN-ASSOCIATED PROTEIN 6 DAXX"/>
    <property type="match status" value="1"/>
</dbReference>
<dbReference type="GO" id="GO:0003714">
    <property type="term" value="F:transcription corepressor activity"/>
    <property type="evidence" value="ECO:0007669"/>
    <property type="project" value="TreeGrafter"/>
</dbReference>
<proteinExistence type="predicted"/>
<sequence length="1189" mass="131136">MATSKVIPTKLLHAPKTLSAVGIKSTPIATTTITTGTTVTGTVVGTYRPMHIPSGITVTKHNNSNGNLNNNNDNNNNNNNNNNILKSKPIKVASVGQNVTMWPKATTTTLATITSVPSPQMLTSKVGNQKPTANQHQQQQKLPAKQKQTQQKVAILQQQKPAMLQEQQKTTAMLQLQQLEQKAINSVSTVHKTTAMLQLQQLEQKAITSISTVQKTTAMLQLHELQQAKQKTTTATLQQQQHKTQPLQKQLQQQQQKPPTSTLVNAKPMLMQQQMQQQKTQTIIQKLPVKQKTPQMPQRLLPTLQKMTTLQPKSSVTGGQKFPPPAHSAPNTHTLHKQKQQQLPPPPAHHSMSSGAGQQPPLLAKLTPMPMLSKQQQPAQPAVLVSAARHLPYEMKAATNTAATTATAIAKRSVQHSSTAAITTPLQSITAGATPPLRLLATPPHCAAALNEPLLLNLPPTTSITPQLTPTTTPPPAAAAATPSVAAVKMSFPGASISPVNKPLAKRVQPITVLKKSDEEWRRHLAQQQQQQQQQKQQQQQLQQQKPKEQPTIVLVESPPTTPPTEKLESEQAKKKVASETIAATAEAATTTTTVAPLVTEYAALLQLCRELDKSKDMERLIEIKLMKYYYSVHESFVRSRGFRKQLEQTMVRMRNEPDMIYVHLKGVVEELKVRRKAKAVQLPDAEQQPQQEPPAVTVKQDQEQEQKPNLKQEKDHNETVEIAAAAAPAVTASSQPTTTGNKRTDERIRKLNRTLYTITKRIAVLEEAAVDWNDDDDSSYLQVERYKKRACQIYEKICDLTGESKSAHRQMKQPILFKDTAYPQFNRTLSAFVNRMHEFPDYHDVLQLLEHCNKDKNLGLATFEMKRIAHDAFVKVGRLLQARRRTDLYETVTHFTANSKDPAASDSSLLAKLNDNNKKQTKISDILEKFAREQDLTTEEQREARLKEKLQQQQQQQVAAAESSAETAAAATDETTDAFDDDKPCTSAQAAQAVAQEQAQTAVDTVMTNGLKIEIEKRDLDSEMEGDSDDDEDEDDDDDDEESDEDVDAFVDSFKANGDLSDAESETEANAAAPKTPATDAAAPVIVNNVTRVKTAAAAPKSNKDDVHLENATVAGKVLFNGSLKDAPAAHILKVMSVSSLNATINHPSNSNGKQSSPAEQQQQQQQKKQQRQQILIDTEIVISDEES</sequence>
<feature type="compositionally biased region" description="Polar residues" evidence="10">
    <location>
        <begin position="120"/>
        <end position="134"/>
    </location>
</feature>
<comment type="subcellular location">
    <subcellularLocation>
        <location evidence="2">Chromosome</location>
    </subcellularLocation>
    <subcellularLocation>
        <location evidence="3">Cytoplasm</location>
    </subcellularLocation>
    <subcellularLocation>
        <location evidence="1">Nucleus</location>
    </subcellularLocation>
</comment>
<evidence type="ECO:0000313" key="13">
    <source>
        <dbReference type="Proteomes" id="UP000001070"/>
    </source>
</evidence>
<dbReference type="FunFam" id="1.20.58.2170:FF:000001">
    <property type="entry name" value="Death domain-associated protein 6"/>
    <property type="match status" value="1"/>
</dbReference>
<dbReference type="CDD" id="cd13150">
    <property type="entry name" value="DAXX_histone_binding"/>
    <property type="match status" value="1"/>
</dbReference>
<evidence type="ECO:0000256" key="3">
    <source>
        <dbReference type="ARBA" id="ARBA00004496"/>
    </source>
</evidence>
<feature type="compositionally biased region" description="Low complexity" evidence="10">
    <location>
        <begin position="1162"/>
        <end position="1175"/>
    </location>
</feature>
<dbReference type="HOGENOM" id="CLU_004145_0_0_1"/>
<accession>B4JQ76</accession>
<evidence type="ECO:0000259" key="11">
    <source>
        <dbReference type="Pfam" id="PF20920"/>
    </source>
</evidence>
<dbReference type="STRING" id="7222.B4JQ76"/>
<keyword evidence="6" id="KW-0053">Apoptosis</keyword>
<dbReference type="Proteomes" id="UP000001070">
    <property type="component" value="Unassembled WGS sequence"/>
</dbReference>
<keyword evidence="5" id="KW-0963">Cytoplasm</keyword>
<feature type="compositionally biased region" description="Low complexity" evidence="10">
    <location>
        <begin position="684"/>
        <end position="696"/>
    </location>
</feature>
<feature type="compositionally biased region" description="Low complexity" evidence="10">
    <location>
        <begin position="527"/>
        <end position="545"/>
    </location>
</feature>
<dbReference type="PhylomeDB" id="B4JQ76"/>
<dbReference type="eggNOG" id="ENOG502QRS6">
    <property type="taxonomic scope" value="Eukaryota"/>
</dbReference>
<name>B4JQ76_DROGR</name>
<keyword evidence="13" id="KW-1185">Reference proteome</keyword>
<protein>
    <submittedName>
        <fullName evidence="12">GH13649</fullName>
    </submittedName>
</protein>
<gene>
    <name evidence="12" type="primary">Dgri\GH13649</name>
    <name evidence="12" type="ORF">Dgri_GH13649</name>
</gene>
<dbReference type="InterPro" id="IPR046378">
    <property type="entry name" value="DAXX_histone-bd"/>
</dbReference>
<dbReference type="KEGG" id="dgr:6566539"/>
<dbReference type="Gene3D" id="1.20.58.2170">
    <property type="match status" value="1"/>
</dbReference>
<dbReference type="GO" id="GO:0008340">
    <property type="term" value="P:determination of adult lifespan"/>
    <property type="evidence" value="ECO:0007669"/>
    <property type="project" value="EnsemblMetazoa"/>
</dbReference>
<dbReference type="Gene3D" id="1.10.8.810">
    <property type="entry name" value="Daxx helical bundle domain"/>
    <property type="match status" value="1"/>
</dbReference>
<dbReference type="GO" id="GO:0006915">
    <property type="term" value="P:apoptotic process"/>
    <property type="evidence" value="ECO:0007669"/>
    <property type="project" value="UniProtKB-KW"/>
</dbReference>
<feature type="region of interest" description="Disordered" evidence="10">
    <location>
        <begin position="1015"/>
        <end position="1086"/>
    </location>
</feature>
<dbReference type="GO" id="GO:0006979">
    <property type="term" value="P:response to oxidative stress"/>
    <property type="evidence" value="ECO:0007669"/>
    <property type="project" value="EnsemblMetazoa"/>
</dbReference>
<feature type="compositionally biased region" description="Basic and acidic residues" evidence="10">
    <location>
        <begin position="701"/>
        <end position="717"/>
    </location>
</feature>
<evidence type="ECO:0000256" key="2">
    <source>
        <dbReference type="ARBA" id="ARBA00004286"/>
    </source>
</evidence>
<feature type="region of interest" description="Disordered" evidence="10">
    <location>
        <begin position="939"/>
        <end position="984"/>
    </location>
</feature>
<keyword evidence="9" id="KW-0539">Nucleus</keyword>
<feature type="region of interest" description="Disordered" evidence="10">
    <location>
        <begin position="522"/>
        <end position="570"/>
    </location>
</feature>
<feature type="region of interest" description="Disordered" evidence="10">
    <location>
        <begin position="680"/>
        <end position="717"/>
    </location>
</feature>
<feature type="compositionally biased region" description="Basic and acidic residues" evidence="10">
    <location>
        <begin position="939"/>
        <end position="951"/>
    </location>
</feature>
<evidence type="ECO:0000256" key="5">
    <source>
        <dbReference type="ARBA" id="ARBA00022490"/>
    </source>
</evidence>
<evidence type="ECO:0000256" key="10">
    <source>
        <dbReference type="SAM" id="MobiDB-lite"/>
    </source>
</evidence>
<dbReference type="Pfam" id="PF20920">
    <property type="entry name" value="DAXX_hist_bd"/>
    <property type="match status" value="1"/>
</dbReference>
<feature type="region of interest" description="Disordered" evidence="10">
    <location>
        <begin position="62"/>
        <end position="85"/>
    </location>
</feature>
<dbReference type="GO" id="GO:0042981">
    <property type="term" value="P:regulation of apoptotic process"/>
    <property type="evidence" value="ECO:0007669"/>
    <property type="project" value="EnsemblMetazoa"/>
</dbReference>
<dbReference type="EMBL" id="CH916372">
    <property type="protein sequence ID" value="EDV99056.1"/>
    <property type="molecule type" value="Genomic_DNA"/>
</dbReference>
<keyword evidence="4" id="KW-0158">Chromosome</keyword>
<dbReference type="GO" id="GO:0003713">
    <property type="term" value="F:transcription coactivator activity"/>
    <property type="evidence" value="ECO:0007669"/>
    <property type="project" value="TreeGrafter"/>
</dbReference>
<dbReference type="GO" id="GO:0016605">
    <property type="term" value="C:PML body"/>
    <property type="evidence" value="ECO:0007669"/>
    <property type="project" value="TreeGrafter"/>
</dbReference>
<organism evidence="13">
    <name type="scientific">Drosophila grimshawi</name>
    <name type="common">Hawaiian fruit fly</name>
    <name type="synonym">Idiomyia grimshawi</name>
    <dbReference type="NCBI Taxonomy" id="7222"/>
    <lineage>
        <taxon>Eukaryota</taxon>
        <taxon>Metazoa</taxon>
        <taxon>Ecdysozoa</taxon>
        <taxon>Arthropoda</taxon>
        <taxon>Hexapoda</taxon>
        <taxon>Insecta</taxon>
        <taxon>Pterygota</taxon>
        <taxon>Neoptera</taxon>
        <taxon>Endopterygota</taxon>
        <taxon>Diptera</taxon>
        <taxon>Brachycera</taxon>
        <taxon>Muscomorpha</taxon>
        <taxon>Ephydroidea</taxon>
        <taxon>Drosophilidae</taxon>
        <taxon>Drosophila</taxon>
        <taxon>Hawaiian Drosophila</taxon>
    </lineage>
</organism>
<evidence type="ECO:0000256" key="4">
    <source>
        <dbReference type="ARBA" id="ARBA00022454"/>
    </source>
</evidence>
<feature type="compositionally biased region" description="Acidic residues" evidence="10">
    <location>
        <begin position="1023"/>
        <end position="1050"/>
    </location>
</feature>
<reference evidence="12 13" key="1">
    <citation type="journal article" date="2007" name="Nature">
        <title>Evolution of genes and genomes on the Drosophila phylogeny.</title>
        <authorList>
            <consortium name="Drosophila 12 Genomes Consortium"/>
            <person name="Clark A.G."/>
            <person name="Eisen M.B."/>
            <person name="Smith D.R."/>
            <person name="Bergman C.M."/>
            <person name="Oliver B."/>
            <person name="Markow T.A."/>
            <person name="Kaufman T.C."/>
            <person name="Kellis M."/>
            <person name="Gelbart W."/>
            <person name="Iyer V.N."/>
            <person name="Pollard D.A."/>
            <person name="Sackton T.B."/>
            <person name="Larracuente A.M."/>
            <person name="Singh N.D."/>
            <person name="Abad J.P."/>
            <person name="Abt D.N."/>
            <person name="Adryan B."/>
            <person name="Aguade M."/>
            <person name="Akashi H."/>
            <person name="Anderson W.W."/>
            <person name="Aquadro C.F."/>
            <person name="Ardell D.H."/>
            <person name="Arguello R."/>
            <person name="Artieri C.G."/>
            <person name="Barbash D.A."/>
            <person name="Barker D."/>
            <person name="Barsanti P."/>
            <person name="Batterham P."/>
            <person name="Batzoglou S."/>
            <person name="Begun D."/>
            <person name="Bhutkar A."/>
            <person name="Blanco E."/>
            <person name="Bosak S.A."/>
            <person name="Bradley R.K."/>
            <person name="Brand A.D."/>
            <person name="Brent M.R."/>
            <person name="Brooks A.N."/>
            <person name="Brown R.H."/>
            <person name="Butlin R.K."/>
            <person name="Caggese C."/>
            <person name="Calvi B.R."/>
            <person name="Bernardo de Carvalho A."/>
            <person name="Caspi A."/>
            <person name="Castrezana S."/>
            <person name="Celniker S.E."/>
            <person name="Chang J.L."/>
            <person name="Chapple C."/>
            <person name="Chatterji S."/>
            <person name="Chinwalla A."/>
            <person name="Civetta A."/>
            <person name="Clifton S.W."/>
            <person name="Comeron J.M."/>
            <person name="Costello J.C."/>
            <person name="Coyne J.A."/>
            <person name="Daub J."/>
            <person name="David R.G."/>
            <person name="Delcher A.L."/>
            <person name="Delehaunty K."/>
            <person name="Do C.B."/>
            <person name="Ebling H."/>
            <person name="Edwards K."/>
            <person name="Eickbush T."/>
            <person name="Evans J.D."/>
            <person name="Filipski A."/>
            <person name="Findeiss S."/>
            <person name="Freyhult E."/>
            <person name="Fulton L."/>
            <person name="Fulton R."/>
            <person name="Garcia A.C."/>
            <person name="Gardiner A."/>
            <person name="Garfield D.A."/>
            <person name="Garvin B.E."/>
            <person name="Gibson G."/>
            <person name="Gilbert D."/>
            <person name="Gnerre S."/>
            <person name="Godfrey J."/>
            <person name="Good R."/>
            <person name="Gotea V."/>
            <person name="Gravely B."/>
            <person name="Greenberg A.J."/>
            <person name="Griffiths-Jones S."/>
            <person name="Gross S."/>
            <person name="Guigo R."/>
            <person name="Gustafson E.A."/>
            <person name="Haerty W."/>
            <person name="Hahn M.W."/>
            <person name="Halligan D.L."/>
            <person name="Halpern A.L."/>
            <person name="Halter G.M."/>
            <person name="Han M.V."/>
            <person name="Heger A."/>
            <person name="Hillier L."/>
            <person name="Hinrichs A.S."/>
            <person name="Holmes I."/>
            <person name="Hoskins R.A."/>
            <person name="Hubisz M.J."/>
            <person name="Hultmark D."/>
            <person name="Huntley M.A."/>
            <person name="Jaffe D.B."/>
            <person name="Jagadeeshan S."/>
            <person name="Jeck W.R."/>
            <person name="Johnson J."/>
            <person name="Jones C.D."/>
            <person name="Jordan W.C."/>
            <person name="Karpen G.H."/>
            <person name="Kataoka E."/>
            <person name="Keightley P.D."/>
            <person name="Kheradpour P."/>
            <person name="Kirkness E.F."/>
            <person name="Koerich L.B."/>
            <person name="Kristiansen K."/>
            <person name="Kudrna D."/>
            <person name="Kulathinal R.J."/>
            <person name="Kumar S."/>
            <person name="Kwok R."/>
            <person name="Lander E."/>
            <person name="Langley C.H."/>
            <person name="Lapoint R."/>
            <person name="Lazzaro B.P."/>
            <person name="Lee S.J."/>
            <person name="Levesque L."/>
            <person name="Li R."/>
            <person name="Lin C.F."/>
            <person name="Lin M.F."/>
            <person name="Lindblad-Toh K."/>
            <person name="Llopart A."/>
            <person name="Long M."/>
            <person name="Low L."/>
            <person name="Lozovsky E."/>
            <person name="Lu J."/>
            <person name="Luo M."/>
            <person name="Machado C.A."/>
            <person name="Makalowski W."/>
            <person name="Marzo M."/>
            <person name="Matsuda M."/>
            <person name="Matzkin L."/>
            <person name="McAllister B."/>
            <person name="McBride C.S."/>
            <person name="McKernan B."/>
            <person name="McKernan K."/>
            <person name="Mendez-Lago M."/>
            <person name="Minx P."/>
            <person name="Mollenhauer M.U."/>
            <person name="Montooth K."/>
            <person name="Mount S.M."/>
            <person name="Mu X."/>
            <person name="Myers E."/>
            <person name="Negre B."/>
            <person name="Newfeld S."/>
            <person name="Nielsen R."/>
            <person name="Noor M.A."/>
            <person name="O'Grady P."/>
            <person name="Pachter L."/>
            <person name="Papaceit M."/>
            <person name="Parisi M.J."/>
            <person name="Parisi M."/>
            <person name="Parts L."/>
            <person name="Pedersen J.S."/>
            <person name="Pesole G."/>
            <person name="Phillippy A.M."/>
            <person name="Ponting C.P."/>
            <person name="Pop M."/>
            <person name="Porcelli D."/>
            <person name="Powell J.R."/>
            <person name="Prohaska S."/>
            <person name="Pruitt K."/>
            <person name="Puig M."/>
            <person name="Quesneville H."/>
            <person name="Ram K.R."/>
            <person name="Rand D."/>
            <person name="Rasmussen M.D."/>
            <person name="Reed L.K."/>
            <person name="Reenan R."/>
            <person name="Reily A."/>
            <person name="Remington K.A."/>
            <person name="Rieger T.T."/>
            <person name="Ritchie M.G."/>
            <person name="Robin C."/>
            <person name="Rogers Y.H."/>
            <person name="Rohde C."/>
            <person name="Rozas J."/>
            <person name="Rubenfield M.J."/>
            <person name="Ruiz A."/>
            <person name="Russo S."/>
            <person name="Salzberg S.L."/>
            <person name="Sanchez-Gracia A."/>
            <person name="Saranga D.J."/>
            <person name="Sato H."/>
            <person name="Schaeffer S.W."/>
            <person name="Schatz M.C."/>
            <person name="Schlenke T."/>
            <person name="Schwartz R."/>
            <person name="Segarra C."/>
            <person name="Singh R.S."/>
            <person name="Sirot L."/>
            <person name="Sirota M."/>
            <person name="Sisneros N.B."/>
            <person name="Smith C.D."/>
            <person name="Smith T.F."/>
            <person name="Spieth J."/>
            <person name="Stage D.E."/>
            <person name="Stark A."/>
            <person name="Stephan W."/>
            <person name="Strausberg R.L."/>
            <person name="Strempel S."/>
            <person name="Sturgill D."/>
            <person name="Sutton G."/>
            <person name="Sutton G.G."/>
            <person name="Tao W."/>
            <person name="Teichmann S."/>
            <person name="Tobari Y.N."/>
            <person name="Tomimura Y."/>
            <person name="Tsolas J.M."/>
            <person name="Valente V.L."/>
            <person name="Venter E."/>
            <person name="Venter J.C."/>
            <person name="Vicario S."/>
            <person name="Vieira F.G."/>
            <person name="Vilella A.J."/>
            <person name="Villasante A."/>
            <person name="Walenz B."/>
            <person name="Wang J."/>
            <person name="Wasserman M."/>
            <person name="Watts T."/>
            <person name="Wilson D."/>
            <person name="Wilson R.K."/>
            <person name="Wing R.A."/>
            <person name="Wolfner M.F."/>
            <person name="Wong A."/>
            <person name="Wong G.K."/>
            <person name="Wu C.I."/>
            <person name="Wu G."/>
            <person name="Yamamoto D."/>
            <person name="Yang H.P."/>
            <person name="Yang S.P."/>
            <person name="Yorke J.A."/>
            <person name="Yoshida K."/>
            <person name="Zdobnov E."/>
            <person name="Zhang P."/>
            <person name="Zhang Y."/>
            <person name="Zimin A.V."/>
            <person name="Baldwin J."/>
            <person name="Abdouelleil A."/>
            <person name="Abdulkadir J."/>
            <person name="Abebe A."/>
            <person name="Abera B."/>
            <person name="Abreu J."/>
            <person name="Acer S.C."/>
            <person name="Aftuck L."/>
            <person name="Alexander A."/>
            <person name="An P."/>
            <person name="Anderson E."/>
            <person name="Anderson S."/>
            <person name="Arachi H."/>
            <person name="Azer M."/>
            <person name="Bachantsang P."/>
            <person name="Barry A."/>
            <person name="Bayul T."/>
            <person name="Berlin A."/>
            <person name="Bessette D."/>
            <person name="Bloom T."/>
            <person name="Blye J."/>
            <person name="Boguslavskiy L."/>
            <person name="Bonnet C."/>
            <person name="Boukhgalter B."/>
            <person name="Bourzgui I."/>
            <person name="Brown A."/>
            <person name="Cahill P."/>
            <person name="Channer S."/>
            <person name="Cheshatsang Y."/>
            <person name="Chuda L."/>
            <person name="Citroen M."/>
            <person name="Collymore A."/>
            <person name="Cooke P."/>
            <person name="Costello M."/>
            <person name="D'Aco K."/>
            <person name="Daza R."/>
            <person name="De Haan G."/>
            <person name="DeGray S."/>
            <person name="DeMaso C."/>
            <person name="Dhargay N."/>
            <person name="Dooley K."/>
            <person name="Dooley E."/>
            <person name="Doricent M."/>
            <person name="Dorje P."/>
            <person name="Dorjee K."/>
            <person name="Dupes A."/>
            <person name="Elong R."/>
            <person name="Falk J."/>
            <person name="Farina A."/>
            <person name="Faro S."/>
            <person name="Ferguson D."/>
            <person name="Fisher S."/>
            <person name="Foley C.D."/>
            <person name="Franke A."/>
            <person name="Friedrich D."/>
            <person name="Gadbois L."/>
            <person name="Gearin G."/>
            <person name="Gearin C.R."/>
            <person name="Giannoukos G."/>
            <person name="Goode T."/>
            <person name="Graham J."/>
            <person name="Grandbois E."/>
            <person name="Grewal S."/>
            <person name="Gyaltsen K."/>
            <person name="Hafez N."/>
            <person name="Hagos B."/>
            <person name="Hall J."/>
            <person name="Henson C."/>
            <person name="Hollinger A."/>
            <person name="Honan T."/>
            <person name="Huard M.D."/>
            <person name="Hughes L."/>
            <person name="Hurhula B."/>
            <person name="Husby M.E."/>
            <person name="Kamat A."/>
            <person name="Kanga B."/>
            <person name="Kashin S."/>
            <person name="Khazanovich D."/>
            <person name="Kisner P."/>
            <person name="Lance K."/>
            <person name="Lara M."/>
            <person name="Lee W."/>
            <person name="Lennon N."/>
            <person name="Letendre F."/>
            <person name="LeVine R."/>
            <person name="Lipovsky A."/>
            <person name="Liu X."/>
            <person name="Liu J."/>
            <person name="Liu S."/>
            <person name="Lokyitsang T."/>
            <person name="Lokyitsang Y."/>
            <person name="Lubonja R."/>
            <person name="Lui A."/>
            <person name="MacDonald P."/>
            <person name="Magnisalis V."/>
            <person name="Maru K."/>
            <person name="Matthews C."/>
            <person name="McCusker W."/>
            <person name="McDonough S."/>
            <person name="Mehta T."/>
            <person name="Meldrim J."/>
            <person name="Meneus L."/>
            <person name="Mihai O."/>
            <person name="Mihalev A."/>
            <person name="Mihova T."/>
            <person name="Mittelman R."/>
            <person name="Mlenga V."/>
            <person name="Montmayeur A."/>
            <person name="Mulrain L."/>
            <person name="Navidi A."/>
            <person name="Naylor J."/>
            <person name="Negash T."/>
            <person name="Nguyen T."/>
            <person name="Nguyen N."/>
            <person name="Nicol R."/>
            <person name="Norbu C."/>
            <person name="Norbu N."/>
            <person name="Novod N."/>
            <person name="O'Neill B."/>
            <person name="Osman S."/>
            <person name="Markiewicz E."/>
            <person name="Oyono O.L."/>
            <person name="Patti C."/>
            <person name="Phunkhang P."/>
            <person name="Pierre F."/>
            <person name="Priest M."/>
            <person name="Raghuraman S."/>
            <person name="Rege F."/>
            <person name="Reyes R."/>
            <person name="Rise C."/>
            <person name="Rogov P."/>
            <person name="Ross K."/>
            <person name="Ryan E."/>
            <person name="Settipalli S."/>
            <person name="Shea T."/>
            <person name="Sherpa N."/>
            <person name="Shi L."/>
            <person name="Shih D."/>
            <person name="Sparrow T."/>
            <person name="Spaulding J."/>
            <person name="Stalker J."/>
            <person name="Stange-Thomann N."/>
            <person name="Stavropoulos S."/>
            <person name="Stone C."/>
            <person name="Strader C."/>
            <person name="Tesfaye S."/>
            <person name="Thomson T."/>
            <person name="Thoulutsang Y."/>
            <person name="Thoulutsang D."/>
            <person name="Topham K."/>
            <person name="Topping I."/>
            <person name="Tsamla T."/>
            <person name="Vassiliev H."/>
            <person name="Vo A."/>
            <person name="Wangchuk T."/>
            <person name="Wangdi T."/>
            <person name="Weiand M."/>
            <person name="Wilkinson J."/>
            <person name="Wilson A."/>
            <person name="Yadav S."/>
            <person name="Young G."/>
            <person name="Yu Q."/>
            <person name="Zembek L."/>
            <person name="Zhong D."/>
            <person name="Zimmer A."/>
            <person name="Zwirko Z."/>
            <person name="Jaffe D.B."/>
            <person name="Alvarez P."/>
            <person name="Brockman W."/>
            <person name="Butler J."/>
            <person name="Chin C."/>
            <person name="Gnerre S."/>
            <person name="Grabherr M."/>
            <person name="Kleber M."/>
            <person name="Mauceli E."/>
            <person name="MacCallum I."/>
        </authorList>
    </citation>
    <scope>NUCLEOTIDE SEQUENCE [LARGE SCALE GENOMIC DNA]</scope>
    <source>
        <strain evidence="13">Tucson 15287-2541.00</strain>
    </source>
</reference>
<feature type="compositionally biased region" description="Low complexity" evidence="10">
    <location>
        <begin position="461"/>
        <end position="471"/>
    </location>
</feature>